<dbReference type="Gene3D" id="2.30.30.60">
    <property type="match status" value="1"/>
</dbReference>
<comment type="subcellular location">
    <subcellularLocation>
        <location evidence="1">Cell membrane</location>
        <topology evidence="1">Multi-pass membrane protein</topology>
    </subcellularLocation>
</comment>
<evidence type="ECO:0000256" key="6">
    <source>
        <dbReference type="ARBA" id="ARBA00023136"/>
    </source>
</evidence>
<dbReference type="EMBL" id="JAAGPU010000066">
    <property type="protein sequence ID" value="NEU06656.1"/>
    <property type="molecule type" value="Genomic_DNA"/>
</dbReference>
<dbReference type="SUPFAM" id="SSF50182">
    <property type="entry name" value="Sm-like ribonucleoproteins"/>
    <property type="match status" value="1"/>
</dbReference>
<keyword evidence="3" id="KW-1003">Cell membrane</keyword>
<organism evidence="11 12">
    <name type="scientific">Clostridium senegalense</name>
    <dbReference type="NCBI Taxonomy" id="1465809"/>
    <lineage>
        <taxon>Bacteria</taxon>
        <taxon>Bacillati</taxon>
        <taxon>Bacillota</taxon>
        <taxon>Clostridia</taxon>
        <taxon>Eubacteriales</taxon>
        <taxon>Clostridiaceae</taxon>
        <taxon>Clostridium</taxon>
    </lineage>
</organism>
<evidence type="ECO:0000259" key="9">
    <source>
        <dbReference type="Pfam" id="PF21082"/>
    </source>
</evidence>
<dbReference type="SUPFAM" id="SSF82861">
    <property type="entry name" value="Mechanosensitive channel protein MscS (YggB), transmembrane region"/>
    <property type="match status" value="1"/>
</dbReference>
<evidence type="ECO:0000259" key="10">
    <source>
        <dbReference type="Pfam" id="PF21088"/>
    </source>
</evidence>
<evidence type="ECO:0000256" key="7">
    <source>
        <dbReference type="SAM" id="Phobius"/>
    </source>
</evidence>
<name>A0A6M0H7F1_9CLOT</name>
<gene>
    <name evidence="11" type="ORF">G3M99_17845</name>
</gene>
<evidence type="ECO:0000259" key="8">
    <source>
        <dbReference type="Pfam" id="PF00924"/>
    </source>
</evidence>
<dbReference type="Gene3D" id="1.10.287.1260">
    <property type="match status" value="1"/>
</dbReference>
<dbReference type="Proteomes" id="UP000481872">
    <property type="component" value="Unassembled WGS sequence"/>
</dbReference>
<feature type="transmembrane region" description="Helical" evidence="7">
    <location>
        <begin position="20"/>
        <end position="40"/>
    </location>
</feature>
<keyword evidence="5 7" id="KW-1133">Transmembrane helix</keyword>
<keyword evidence="6 7" id="KW-0472">Membrane</keyword>
<accession>A0A6M0H7F1</accession>
<dbReference type="InterPro" id="IPR006685">
    <property type="entry name" value="MscS_channel_2nd"/>
</dbReference>
<feature type="transmembrane region" description="Helical" evidence="7">
    <location>
        <begin position="78"/>
        <end position="99"/>
    </location>
</feature>
<reference evidence="11 12" key="1">
    <citation type="submission" date="2020-02" db="EMBL/GenBank/DDBJ databases">
        <title>Genome assembly of a novel Clostridium senegalense strain.</title>
        <authorList>
            <person name="Gupta T.B."/>
            <person name="Jauregui R."/>
            <person name="Maclean P."/>
            <person name="Nawarathana A."/>
            <person name="Brightwell G."/>
        </authorList>
    </citation>
    <scope>NUCLEOTIDE SEQUENCE [LARGE SCALE GENOMIC DNA]</scope>
    <source>
        <strain evidence="11 12">AGRFS4</strain>
    </source>
</reference>
<dbReference type="AlphaFoldDB" id="A0A6M0H7F1"/>
<dbReference type="GO" id="GO:0005886">
    <property type="term" value="C:plasma membrane"/>
    <property type="evidence" value="ECO:0007669"/>
    <property type="project" value="UniProtKB-SubCell"/>
</dbReference>
<dbReference type="GO" id="GO:0055085">
    <property type="term" value="P:transmembrane transport"/>
    <property type="evidence" value="ECO:0007669"/>
    <property type="project" value="InterPro"/>
</dbReference>
<dbReference type="InterPro" id="IPR049278">
    <property type="entry name" value="MS_channel_C"/>
</dbReference>
<protein>
    <submittedName>
        <fullName evidence="11">Mechanosensitive ion channel family protein</fullName>
    </submittedName>
</protein>
<comment type="similarity">
    <text evidence="2">Belongs to the MscS (TC 1.A.23) family.</text>
</comment>
<sequence length="362" mass="40403">MLSLLNNAEKIGPNTIGQEMYIVWIKLALAIGAFLLILFLKNVLVKYIIKGINKILLKLEIKNNFNIIEAIENPIKNFLLLLGVYVIILTVFDIFNINALILNRAFNSCVLVLIAQSLINIVEKPPEIFNKFQDSDGKLDKIAYSFIAKFIKVAIIVVVVLTVAQEWGMPVKGLIASAGIGGAVIALASKDTAANIFAGISIIFDRSFSIGDWIQCGNVEGEVEDISIRSTKIRTSDKVLITIPNSTLANASILNFTKRDIRKISFVLGVTYDTPKEKMQLCINRIQDMLLKESDVNKDGILVYFDSYNNSSLDIVIAYYTNKTSLNEYMKVKNDVNFKILDILESEKIDVAFPTTSVYIEK</sequence>
<feature type="transmembrane region" description="Helical" evidence="7">
    <location>
        <begin position="105"/>
        <end position="122"/>
    </location>
</feature>
<dbReference type="PANTHER" id="PTHR43634">
    <property type="entry name" value="OW CONDUCTANCE MECHANOSENSITIVE CHANNEL"/>
    <property type="match status" value="1"/>
</dbReference>
<dbReference type="PANTHER" id="PTHR43634:SF2">
    <property type="entry name" value="LOW CONDUCTANCE MECHANOSENSITIVE CHANNEL YNAI"/>
    <property type="match status" value="1"/>
</dbReference>
<dbReference type="InterPro" id="IPR011014">
    <property type="entry name" value="MscS_channel_TM-2"/>
</dbReference>
<dbReference type="Gene3D" id="3.30.70.100">
    <property type="match status" value="1"/>
</dbReference>
<feature type="domain" description="Mechanosensitive ion channel transmembrane helices 2/3" evidence="10">
    <location>
        <begin position="149"/>
        <end position="190"/>
    </location>
</feature>
<dbReference type="InterPro" id="IPR010920">
    <property type="entry name" value="LSM_dom_sf"/>
</dbReference>
<evidence type="ECO:0000256" key="4">
    <source>
        <dbReference type="ARBA" id="ARBA00022692"/>
    </source>
</evidence>
<feature type="transmembrane region" description="Helical" evidence="7">
    <location>
        <begin position="142"/>
        <end position="163"/>
    </location>
</feature>
<evidence type="ECO:0000256" key="3">
    <source>
        <dbReference type="ARBA" id="ARBA00022475"/>
    </source>
</evidence>
<evidence type="ECO:0000313" key="11">
    <source>
        <dbReference type="EMBL" id="NEU06656.1"/>
    </source>
</evidence>
<dbReference type="RefSeq" id="WP_199870962.1">
    <property type="nucleotide sequence ID" value="NZ_JAAGPU010000066.1"/>
</dbReference>
<dbReference type="SUPFAM" id="SSF82689">
    <property type="entry name" value="Mechanosensitive channel protein MscS (YggB), C-terminal domain"/>
    <property type="match status" value="1"/>
</dbReference>
<dbReference type="Pfam" id="PF00924">
    <property type="entry name" value="MS_channel_2nd"/>
    <property type="match status" value="1"/>
</dbReference>
<dbReference type="InterPro" id="IPR023408">
    <property type="entry name" value="MscS_beta-dom_sf"/>
</dbReference>
<evidence type="ECO:0000256" key="1">
    <source>
        <dbReference type="ARBA" id="ARBA00004651"/>
    </source>
</evidence>
<dbReference type="Pfam" id="PF21082">
    <property type="entry name" value="MS_channel_3rd"/>
    <property type="match status" value="1"/>
</dbReference>
<dbReference type="Pfam" id="PF21088">
    <property type="entry name" value="MS_channel_1st"/>
    <property type="match status" value="1"/>
</dbReference>
<evidence type="ECO:0000256" key="5">
    <source>
        <dbReference type="ARBA" id="ARBA00022989"/>
    </source>
</evidence>
<keyword evidence="12" id="KW-1185">Reference proteome</keyword>
<evidence type="ECO:0000256" key="2">
    <source>
        <dbReference type="ARBA" id="ARBA00008017"/>
    </source>
</evidence>
<comment type="caution">
    <text evidence="11">The sequence shown here is derived from an EMBL/GenBank/DDBJ whole genome shotgun (WGS) entry which is preliminary data.</text>
</comment>
<dbReference type="InterPro" id="IPR045042">
    <property type="entry name" value="YnaI-like"/>
</dbReference>
<feature type="domain" description="Mechanosensitive ion channel MscS" evidence="8">
    <location>
        <begin position="191"/>
        <end position="258"/>
    </location>
</feature>
<feature type="domain" description="Mechanosensitive ion channel MscS C-terminal" evidence="9">
    <location>
        <begin position="264"/>
        <end position="350"/>
    </location>
</feature>
<dbReference type="InterPro" id="IPR011066">
    <property type="entry name" value="MscS_channel_C_sf"/>
</dbReference>
<dbReference type="InterPro" id="IPR049142">
    <property type="entry name" value="MS_channel_1st"/>
</dbReference>
<proteinExistence type="inferred from homology"/>
<evidence type="ECO:0000313" key="12">
    <source>
        <dbReference type="Proteomes" id="UP000481872"/>
    </source>
</evidence>
<keyword evidence="4 7" id="KW-0812">Transmembrane</keyword>